<dbReference type="AlphaFoldDB" id="A0AAQ3RSH1"/>
<name>A0AAQ3RSH1_VIGMU</name>
<accession>A0AAQ3RSH1</accession>
<keyword evidence="1" id="KW-1133">Transmembrane helix</keyword>
<keyword evidence="1" id="KW-0472">Membrane</keyword>
<keyword evidence="1" id="KW-0812">Transmembrane</keyword>
<reference evidence="2 3" key="1">
    <citation type="journal article" date="2023" name="Life. Sci Alliance">
        <title>Evolutionary insights into 3D genome organization and epigenetic landscape of Vigna mungo.</title>
        <authorList>
            <person name="Junaid A."/>
            <person name="Singh B."/>
            <person name="Bhatia S."/>
        </authorList>
    </citation>
    <scope>NUCLEOTIDE SEQUENCE [LARGE SCALE GENOMIC DNA]</scope>
    <source>
        <strain evidence="2">Urdbean</strain>
    </source>
</reference>
<evidence type="ECO:0000313" key="2">
    <source>
        <dbReference type="EMBL" id="WVZ04847.1"/>
    </source>
</evidence>
<proteinExistence type="predicted"/>
<organism evidence="2 3">
    <name type="scientific">Vigna mungo</name>
    <name type="common">Black gram</name>
    <name type="synonym">Phaseolus mungo</name>
    <dbReference type="NCBI Taxonomy" id="3915"/>
    <lineage>
        <taxon>Eukaryota</taxon>
        <taxon>Viridiplantae</taxon>
        <taxon>Streptophyta</taxon>
        <taxon>Embryophyta</taxon>
        <taxon>Tracheophyta</taxon>
        <taxon>Spermatophyta</taxon>
        <taxon>Magnoliopsida</taxon>
        <taxon>eudicotyledons</taxon>
        <taxon>Gunneridae</taxon>
        <taxon>Pentapetalae</taxon>
        <taxon>rosids</taxon>
        <taxon>fabids</taxon>
        <taxon>Fabales</taxon>
        <taxon>Fabaceae</taxon>
        <taxon>Papilionoideae</taxon>
        <taxon>50 kb inversion clade</taxon>
        <taxon>NPAAA clade</taxon>
        <taxon>indigoferoid/millettioid clade</taxon>
        <taxon>Phaseoleae</taxon>
        <taxon>Vigna</taxon>
    </lineage>
</organism>
<dbReference type="Proteomes" id="UP001374535">
    <property type="component" value="Chromosome 6"/>
</dbReference>
<protein>
    <submittedName>
        <fullName evidence="2">Uncharacterized protein</fullName>
    </submittedName>
</protein>
<evidence type="ECO:0000256" key="1">
    <source>
        <dbReference type="SAM" id="Phobius"/>
    </source>
</evidence>
<keyword evidence="3" id="KW-1185">Reference proteome</keyword>
<evidence type="ECO:0000313" key="3">
    <source>
        <dbReference type="Proteomes" id="UP001374535"/>
    </source>
</evidence>
<dbReference type="EMBL" id="CP144695">
    <property type="protein sequence ID" value="WVZ04847.1"/>
    <property type="molecule type" value="Genomic_DNA"/>
</dbReference>
<gene>
    <name evidence="2" type="ORF">V8G54_018193</name>
</gene>
<sequence>MARSFTNVKVLSALVVDRFSNTTTRYTNCFSFFFLFNYFFCYISKVAVLGFICGGVGLRGYGDGDTKRNQRRCLHRRQYGSKIRRREGNTNEIDLADLRAMVLGKTFNHYFPVPVPPLINLKSQTLIS</sequence>
<feature type="transmembrane region" description="Helical" evidence="1">
    <location>
        <begin position="35"/>
        <end position="58"/>
    </location>
</feature>